<sequence>MPPSVPKPQQFHSRNGSINTSAEASAAEVCTAALWP</sequence>
<protein>
    <submittedName>
        <fullName evidence="2">Uncharacterized protein</fullName>
    </submittedName>
</protein>
<dbReference type="EMBL" id="GBRH01231793">
    <property type="protein sequence ID" value="JAD66102.1"/>
    <property type="molecule type" value="Transcribed_RNA"/>
</dbReference>
<proteinExistence type="predicted"/>
<evidence type="ECO:0000313" key="2">
    <source>
        <dbReference type="EMBL" id="JAD66102.1"/>
    </source>
</evidence>
<reference evidence="2" key="1">
    <citation type="submission" date="2014-09" db="EMBL/GenBank/DDBJ databases">
        <authorList>
            <person name="Magalhaes I.L.F."/>
            <person name="Oliveira U."/>
            <person name="Santos F.R."/>
            <person name="Vidigal T.H.D.A."/>
            <person name="Brescovit A.D."/>
            <person name="Santos A.J."/>
        </authorList>
    </citation>
    <scope>NUCLEOTIDE SEQUENCE</scope>
    <source>
        <tissue evidence="2">Shoot tissue taken approximately 20 cm above the soil surface</tissue>
    </source>
</reference>
<name>A0A0A9C3M6_ARUDO</name>
<organism evidence="2">
    <name type="scientific">Arundo donax</name>
    <name type="common">Giant reed</name>
    <name type="synonym">Donax arundinaceus</name>
    <dbReference type="NCBI Taxonomy" id="35708"/>
    <lineage>
        <taxon>Eukaryota</taxon>
        <taxon>Viridiplantae</taxon>
        <taxon>Streptophyta</taxon>
        <taxon>Embryophyta</taxon>
        <taxon>Tracheophyta</taxon>
        <taxon>Spermatophyta</taxon>
        <taxon>Magnoliopsida</taxon>
        <taxon>Liliopsida</taxon>
        <taxon>Poales</taxon>
        <taxon>Poaceae</taxon>
        <taxon>PACMAD clade</taxon>
        <taxon>Arundinoideae</taxon>
        <taxon>Arundineae</taxon>
        <taxon>Arundo</taxon>
    </lineage>
</organism>
<dbReference type="AlphaFoldDB" id="A0A0A9C3M6"/>
<feature type="compositionally biased region" description="Polar residues" evidence="1">
    <location>
        <begin position="10"/>
        <end position="19"/>
    </location>
</feature>
<feature type="region of interest" description="Disordered" evidence="1">
    <location>
        <begin position="1"/>
        <end position="23"/>
    </location>
</feature>
<evidence type="ECO:0000256" key="1">
    <source>
        <dbReference type="SAM" id="MobiDB-lite"/>
    </source>
</evidence>
<reference evidence="2" key="2">
    <citation type="journal article" date="2015" name="Data Brief">
        <title>Shoot transcriptome of the giant reed, Arundo donax.</title>
        <authorList>
            <person name="Barrero R.A."/>
            <person name="Guerrero F.D."/>
            <person name="Moolhuijzen P."/>
            <person name="Goolsby J.A."/>
            <person name="Tidwell J."/>
            <person name="Bellgard S.E."/>
            <person name="Bellgard M.I."/>
        </authorList>
    </citation>
    <scope>NUCLEOTIDE SEQUENCE</scope>
    <source>
        <tissue evidence="2">Shoot tissue taken approximately 20 cm above the soil surface</tissue>
    </source>
</reference>
<accession>A0A0A9C3M6</accession>